<keyword evidence="3" id="KW-1185">Reference proteome</keyword>
<protein>
    <recommendedName>
        <fullName evidence="1">Hedgehog/Intein (Hint) domain-containing protein</fullName>
    </recommendedName>
</protein>
<dbReference type="SUPFAM" id="SSF51294">
    <property type="entry name" value="Hedgehog/intein (Hint) domain"/>
    <property type="match status" value="1"/>
</dbReference>
<evidence type="ECO:0000259" key="1">
    <source>
        <dbReference type="Pfam" id="PF13403"/>
    </source>
</evidence>
<proteinExistence type="predicted"/>
<evidence type="ECO:0000313" key="3">
    <source>
        <dbReference type="Proteomes" id="UP000478892"/>
    </source>
</evidence>
<dbReference type="EMBL" id="WQLV01000001">
    <property type="protein sequence ID" value="MVO14844.1"/>
    <property type="molecule type" value="Genomic_DNA"/>
</dbReference>
<sequence>MGIEVLTVTLGVDVTGDKIEGTDLISGDKDDNQIVTIEDGGDLSGNYVYERWGKGAPTEAGAGPGGDDEFHIDLSGFDDDFSMTVKSMDPGDCFVFTGFDNYSNVGNVWTFDYTGSDGQSHSVSIDVDSANGTGVASVVVCFVRGSRILTAGGELAVELLERGDQVFCGDGKCRPIQWIGSAALDGRELRNHPELRPIRFAPNSLAPGTPVGELMLSPQHRVLLKNWRTEMLFGEPEVLVPAISLQNDHNICQVNDGESVEYFHILLAGHHTVWANGVECETLMPAEMAQTALSGAARGEICQLFPEIVTDLSSFGSLCHPVLKPYETKTLLE</sequence>
<dbReference type="InterPro" id="IPR028992">
    <property type="entry name" value="Hedgehog/Intein_dom"/>
</dbReference>
<dbReference type="Pfam" id="PF13403">
    <property type="entry name" value="Hint_2"/>
    <property type="match status" value="1"/>
</dbReference>
<dbReference type="RefSeq" id="WP_157021120.1">
    <property type="nucleotide sequence ID" value="NZ_WQLV01000001.1"/>
</dbReference>
<name>A0A6L6WAZ1_9RHOB</name>
<dbReference type="InterPro" id="IPR036844">
    <property type="entry name" value="Hint_dom_sf"/>
</dbReference>
<comment type="caution">
    <text evidence="2">The sequence shown here is derived from an EMBL/GenBank/DDBJ whole genome shotgun (WGS) entry which is preliminary data.</text>
</comment>
<feature type="domain" description="Hedgehog/Intein (Hint)" evidence="1">
    <location>
        <begin position="140"/>
        <end position="286"/>
    </location>
</feature>
<dbReference type="AlphaFoldDB" id="A0A6L6WAZ1"/>
<evidence type="ECO:0000313" key="2">
    <source>
        <dbReference type="EMBL" id="MVO14844.1"/>
    </source>
</evidence>
<dbReference type="Proteomes" id="UP000478892">
    <property type="component" value="Unassembled WGS sequence"/>
</dbReference>
<organism evidence="2 3">
    <name type="scientific">Parasedimentitalea huanghaiensis</name>
    <dbReference type="NCBI Taxonomy" id="2682100"/>
    <lineage>
        <taxon>Bacteria</taxon>
        <taxon>Pseudomonadati</taxon>
        <taxon>Pseudomonadota</taxon>
        <taxon>Alphaproteobacteria</taxon>
        <taxon>Rhodobacterales</taxon>
        <taxon>Paracoccaceae</taxon>
        <taxon>Parasedimentitalea</taxon>
    </lineage>
</organism>
<gene>
    <name evidence="2" type="ORF">GO984_03395</name>
</gene>
<accession>A0A6L6WAZ1</accession>
<reference evidence="2 3" key="1">
    <citation type="submission" date="2019-12" db="EMBL/GenBank/DDBJ databases">
        <authorList>
            <person name="Zhang Y.-J."/>
        </authorList>
    </citation>
    <scope>NUCLEOTIDE SEQUENCE [LARGE SCALE GENOMIC DNA]</scope>
    <source>
        <strain evidence="2 3">CY05</strain>
    </source>
</reference>